<evidence type="ECO:0000313" key="8">
    <source>
        <dbReference type="Proteomes" id="UP001501490"/>
    </source>
</evidence>
<keyword evidence="3" id="KW-0285">Flavoprotein</keyword>
<dbReference type="Gene3D" id="3.50.50.60">
    <property type="entry name" value="FAD/NAD(P)-binding domain"/>
    <property type="match status" value="1"/>
</dbReference>
<protein>
    <submittedName>
        <fullName evidence="7">NAD(P)/FAD-dependent oxidoreductase</fullName>
    </submittedName>
</protein>
<comment type="similarity">
    <text evidence="2">Belongs to the FAD-binding monooxygenase family.</text>
</comment>
<dbReference type="PANTHER" id="PTHR43872:SF1">
    <property type="entry name" value="MONOOXYGENASE, PUTATIVE (AFU_ORTHOLOGUE AFUA_8G02570)-RELATED"/>
    <property type="match status" value="1"/>
</dbReference>
<evidence type="ECO:0000313" key="7">
    <source>
        <dbReference type="EMBL" id="GAA3643132.1"/>
    </source>
</evidence>
<dbReference type="PRINTS" id="PR00411">
    <property type="entry name" value="PNDRDTASEI"/>
</dbReference>
<keyword evidence="8" id="KW-1185">Reference proteome</keyword>
<organism evidence="7 8">
    <name type="scientific">Microlunatus ginsengisoli</name>
    <dbReference type="NCBI Taxonomy" id="363863"/>
    <lineage>
        <taxon>Bacteria</taxon>
        <taxon>Bacillati</taxon>
        <taxon>Actinomycetota</taxon>
        <taxon>Actinomycetes</taxon>
        <taxon>Propionibacteriales</taxon>
        <taxon>Propionibacteriaceae</taxon>
        <taxon>Microlunatus</taxon>
    </lineage>
</organism>
<dbReference type="InterPro" id="IPR036188">
    <property type="entry name" value="FAD/NAD-bd_sf"/>
</dbReference>
<dbReference type="InterPro" id="IPR020946">
    <property type="entry name" value="Flavin_mOase-like"/>
</dbReference>
<name>A0ABP7AXM8_9ACTN</name>
<evidence type="ECO:0000256" key="3">
    <source>
        <dbReference type="ARBA" id="ARBA00022630"/>
    </source>
</evidence>
<dbReference type="Pfam" id="PF00743">
    <property type="entry name" value="FMO-like"/>
    <property type="match status" value="1"/>
</dbReference>
<accession>A0ABP7AXM8</accession>
<dbReference type="RefSeq" id="WP_344810057.1">
    <property type="nucleotide sequence ID" value="NZ_BAABAB010000056.1"/>
</dbReference>
<keyword evidence="5" id="KW-0560">Oxidoreductase</keyword>
<reference evidence="8" key="1">
    <citation type="journal article" date="2019" name="Int. J. Syst. Evol. Microbiol.">
        <title>The Global Catalogue of Microorganisms (GCM) 10K type strain sequencing project: providing services to taxonomists for standard genome sequencing and annotation.</title>
        <authorList>
            <consortium name="The Broad Institute Genomics Platform"/>
            <consortium name="The Broad Institute Genome Sequencing Center for Infectious Disease"/>
            <person name="Wu L."/>
            <person name="Ma J."/>
        </authorList>
    </citation>
    <scope>NUCLEOTIDE SEQUENCE [LARGE SCALE GENOMIC DNA]</scope>
    <source>
        <strain evidence="8">JCM 16929</strain>
    </source>
</reference>
<gene>
    <name evidence="7" type="ORF">GCM10022236_52230</name>
</gene>
<dbReference type="InterPro" id="IPR051820">
    <property type="entry name" value="FAD-binding_MO"/>
</dbReference>
<comment type="caution">
    <text evidence="7">The sequence shown here is derived from an EMBL/GenBank/DDBJ whole genome shotgun (WGS) entry which is preliminary data.</text>
</comment>
<comment type="cofactor">
    <cofactor evidence="1">
        <name>FAD</name>
        <dbReference type="ChEBI" id="CHEBI:57692"/>
    </cofactor>
</comment>
<dbReference type="Pfam" id="PF13450">
    <property type="entry name" value="NAD_binding_8"/>
    <property type="match status" value="1"/>
</dbReference>
<evidence type="ECO:0000256" key="5">
    <source>
        <dbReference type="ARBA" id="ARBA00023002"/>
    </source>
</evidence>
<dbReference type="EMBL" id="BAABAB010000056">
    <property type="protein sequence ID" value="GAA3643132.1"/>
    <property type="molecule type" value="Genomic_DNA"/>
</dbReference>
<dbReference type="SUPFAM" id="SSF51905">
    <property type="entry name" value="FAD/NAD(P)-binding domain"/>
    <property type="match status" value="1"/>
</dbReference>
<keyword evidence="4" id="KW-0274">FAD</keyword>
<evidence type="ECO:0000256" key="2">
    <source>
        <dbReference type="ARBA" id="ARBA00010139"/>
    </source>
</evidence>
<sequence length="495" mass="54955">MTEPSATYDVVVVGAGLSGIGVARRLSRQRPDLRYVVLEARAATGGTWDLFRYPGVRADSDMVTLGYADRPWREPVMLAPAAEILRYVRDASAAGGVDEHVRLNHRVTAISWSGSDARWSVDVERTDTGQRLQLTSRWVFAAAGYYRYDTGYTPRFDGLDRFGGTVVHPQRWPDDLDVTDRRVVVIGSGATAITLVPALAERAALVTMVQRTPTYVLPVAGEDKLVGRFERVLGPERGYAAARRFKVGTQAALWRFCRRHPRTARRLIRRINVARLPAGFDVDTHFDPPYDPWDQRMCIAADGDFFAAIREGSVQLVTDSVTRFTERGLLLTSGRELDADVVVTATGLVMQPFGGFPIAVDDTPVTLPEHVVYKGFMLDGVPNFGFAIGYTNASWTLKVDLVADHFTRLVGYLRDHGDDACVPVRPAGLRVRPLLELGAGYVRRAQDALPRQGDVDPWRMTMRYRDDVAMLHDAPVLDDSLRLLRARSRAGQDAS</sequence>
<dbReference type="PANTHER" id="PTHR43872">
    <property type="entry name" value="MONOOXYGENASE, PUTATIVE (AFU_ORTHOLOGUE AFUA_8G02570)-RELATED"/>
    <property type="match status" value="1"/>
</dbReference>
<evidence type="ECO:0000256" key="1">
    <source>
        <dbReference type="ARBA" id="ARBA00001974"/>
    </source>
</evidence>
<evidence type="ECO:0000256" key="6">
    <source>
        <dbReference type="ARBA" id="ARBA00023033"/>
    </source>
</evidence>
<keyword evidence="6" id="KW-0503">Monooxygenase</keyword>
<dbReference type="Proteomes" id="UP001501490">
    <property type="component" value="Unassembled WGS sequence"/>
</dbReference>
<evidence type="ECO:0000256" key="4">
    <source>
        <dbReference type="ARBA" id="ARBA00022827"/>
    </source>
</evidence>
<proteinExistence type="inferred from homology"/>